<proteinExistence type="predicted"/>
<dbReference type="EMBL" id="GL871589">
    <property type="protein sequence ID" value="EGC28596.1"/>
    <property type="molecule type" value="Genomic_DNA"/>
</dbReference>
<dbReference type="InParanoid" id="F1A5D2"/>
<dbReference type="InterPro" id="IPR036322">
    <property type="entry name" value="WD40_repeat_dom_sf"/>
</dbReference>
<dbReference type="InterPro" id="IPR045260">
    <property type="entry name" value="Sec12-like"/>
</dbReference>
<dbReference type="RefSeq" id="XP_003294876.1">
    <property type="nucleotide sequence ID" value="XM_003294828.1"/>
</dbReference>
<keyword evidence="10" id="KW-0472">Membrane</keyword>
<dbReference type="SMART" id="SM00320">
    <property type="entry name" value="WD40"/>
    <property type="match status" value="3"/>
</dbReference>
<evidence type="ECO:0000256" key="4">
    <source>
        <dbReference type="ARBA" id="ARBA00022692"/>
    </source>
</evidence>
<feature type="compositionally biased region" description="Low complexity" evidence="12">
    <location>
        <begin position="173"/>
        <end position="184"/>
    </location>
</feature>
<dbReference type="PROSITE" id="PS50082">
    <property type="entry name" value="WD_REPEATS_2"/>
    <property type="match status" value="1"/>
</dbReference>
<feature type="compositionally biased region" description="Basic and acidic residues" evidence="12">
    <location>
        <begin position="1"/>
        <end position="31"/>
    </location>
</feature>
<organism evidence="13 14">
    <name type="scientific">Dictyostelium purpureum</name>
    <name type="common">Slime mold</name>
    <dbReference type="NCBI Taxonomy" id="5786"/>
    <lineage>
        <taxon>Eukaryota</taxon>
        <taxon>Amoebozoa</taxon>
        <taxon>Evosea</taxon>
        <taxon>Eumycetozoa</taxon>
        <taxon>Dictyostelia</taxon>
        <taxon>Dictyosteliales</taxon>
        <taxon>Dictyosteliaceae</taxon>
        <taxon>Dictyostelium</taxon>
    </lineage>
</organism>
<evidence type="ECO:0000313" key="14">
    <source>
        <dbReference type="Proteomes" id="UP000001064"/>
    </source>
</evidence>
<protein>
    <submittedName>
        <fullName evidence="13">Uncharacterized protein</fullName>
    </submittedName>
</protein>
<evidence type="ECO:0000256" key="10">
    <source>
        <dbReference type="ARBA" id="ARBA00023136"/>
    </source>
</evidence>
<keyword evidence="7" id="KW-0931">ER-Golgi transport</keyword>
<dbReference type="InterPro" id="IPR001680">
    <property type="entry name" value="WD40_rpt"/>
</dbReference>
<feature type="repeat" description="WD" evidence="11">
    <location>
        <begin position="230"/>
        <end position="271"/>
    </location>
</feature>
<keyword evidence="5" id="KW-0677">Repeat</keyword>
<keyword evidence="9" id="KW-1133">Transmembrane helix</keyword>
<dbReference type="KEGG" id="dpp:DICPUDRAFT_159956"/>
<dbReference type="PANTHER" id="PTHR23284:SF0">
    <property type="entry name" value="PROLACTIN REGULATORY ELEMENT-BINDING PROTEIN"/>
    <property type="match status" value="1"/>
</dbReference>
<keyword evidence="2" id="KW-0813">Transport</keyword>
<dbReference type="GO" id="GO:0005085">
    <property type="term" value="F:guanyl-nucleotide exchange factor activity"/>
    <property type="evidence" value="ECO:0007669"/>
    <property type="project" value="InterPro"/>
</dbReference>
<evidence type="ECO:0000256" key="1">
    <source>
        <dbReference type="ARBA" id="ARBA00004389"/>
    </source>
</evidence>
<comment type="subcellular location">
    <subcellularLocation>
        <location evidence="1">Endoplasmic reticulum membrane</location>
        <topology evidence="1">Single-pass membrane protein</topology>
    </subcellularLocation>
</comment>
<dbReference type="GO" id="GO:0015031">
    <property type="term" value="P:protein transport"/>
    <property type="evidence" value="ECO:0007669"/>
    <property type="project" value="UniProtKB-KW"/>
</dbReference>
<gene>
    <name evidence="13" type="ORF">DICPUDRAFT_159956</name>
</gene>
<keyword evidence="14" id="KW-1185">Reference proteome</keyword>
<dbReference type="InterPro" id="IPR015943">
    <property type="entry name" value="WD40/YVTN_repeat-like_dom_sf"/>
</dbReference>
<evidence type="ECO:0000256" key="5">
    <source>
        <dbReference type="ARBA" id="ARBA00022737"/>
    </source>
</evidence>
<dbReference type="GO" id="GO:0006888">
    <property type="term" value="P:endoplasmic reticulum to Golgi vesicle-mediated transport"/>
    <property type="evidence" value="ECO:0000318"/>
    <property type="project" value="GO_Central"/>
</dbReference>
<evidence type="ECO:0000256" key="6">
    <source>
        <dbReference type="ARBA" id="ARBA00022824"/>
    </source>
</evidence>
<dbReference type="OMA" id="CKSHRIG"/>
<sequence length="443" mass="49627">MSTSKKEIKKTTNTSKDEPKNEVKQRKKEDSSTTTTTTTTTTTSTNDEIKSVDKLKLNYPIFHCSSSSVSKEPYIACGGGGGKSKTGVPNAITLLKWSEKENSSEFINIDQMETEDCIPYIAFNDSKNQLAYFIGSHIYIVSYKNNRLEKVSDFDSNQNIPETAFNTAGNSGSVSPSSTPTVSSQPTKNTPSTLERIRFNKKGDRLITIDNNNLICVWSVPSCEFVRLIISGHQGEITDIDIHPASSHIVTTSRDCSAKIINLMNGRVEFTLQYKPKPKLAFRGCRFSHDGLYIYTAQSLPRTKQTTGCTVLTKWNFTNGNEEFSREVDTFHNTTFDLSPDSKTIAISNGNSHILAFNSESFKQLDKWEPHEFVITGACFSPDSSTIFSCSADYTCKSHRIGSYSTNNSKCFLYIRCVYLNFKKLIIIRIVSLNIKLYMNTFV</sequence>
<feature type="compositionally biased region" description="Polar residues" evidence="12">
    <location>
        <begin position="162"/>
        <end position="172"/>
    </location>
</feature>
<evidence type="ECO:0000256" key="3">
    <source>
        <dbReference type="ARBA" id="ARBA00022574"/>
    </source>
</evidence>
<dbReference type="Pfam" id="PF00400">
    <property type="entry name" value="WD40"/>
    <property type="match status" value="2"/>
</dbReference>
<dbReference type="VEuPathDB" id="AmoebaDB:DICPUDRAFT_159956"/>
<accession>F1A5D2</accession>
<dbReference type="FunCoup" id="F1A5D2">
    <property type="interactions" value="69"/>
</dbReference>
<reference evidence="14" key="1">
    <citation type="journal article" date="2011" name="Genome Biol.">
        <title>Comparative genomics of the social amoebae Dictyostelium discoideum and Dictyostelium purpureum.</title>
        <authorList>
            <consortium name="US DOE Joint Genome Institute (JGI-PGF)"/>
            <person name="Sucgang R."/>
            <person name="Kuo A."/>
            <person name="Tian X."/>
            <person name="Salerno W."/>
            <person name="Parikh A."/>
            <person name="Feasley C.L."/>
            <person name="Dalin E."/>
            <person name="Tu H."/>
            <person name="Huang E."/>
            <person name="Barry K."/>
            <person name="Lindquist E."/>
            <person name="Shapiro H."/>
            <person name="Bruce D."/>
            <person name="Schmutz J."/>
            <person name="Salamov A."/>
            <person name="Fey P."/>
            <person name="Gaudet P."/>
            <person name="Anjard C."/>
            <person name="Babu M.M."/>
            <person name="Basu S."/>
            <person name="Bushmanova Y."/>
            <person name="van der Wel H."/>
            <person name="Katoh-Kurasawa M."/>
            <person name="Dinh C."/>
            <person name="Coutinho P.M."/>
            <person name="Saito T."/>
            <person name="Elias M."/>
            <person name="Schaap P."/>
            <person name="Kay R.R."/>
            <person name="Henrissat B."/>
            <person name="Eichinger L."/>
            <person name="Rivero F."/>
            <person name="Putnam N.H."/>
            <person name="West C.M."/>
            <person name="Loomis W.F."/>
            <person name="Chisholm R.L."/>
            <person name="Shaulsky G."/>
            <person name="Strassmann J.E."/>
            <person name="Queller D.C."/>
            <person name="Kuspa A."/>
            <person name="Grigoriev I.V."/>
        </authorList>
    </citation>
    <scope>NUCLEOTIDE SEQUENCE [LARGE SCALE GENOMIC DNA]</scope>
    <source>
        <strain evidence="14">QSDP1</strain>
    </source>
</reference>
<feature type="region of interest" description="Disordered" evidence="12">
    <location>
        <begin position="1"/>
        <end position="46"/>
    </location>
</feature>
<dbReference type="Proteomes" id="UP000001064">
    <property type="component" value="Unassembled WGS sequence"/>
</dbReference>
<dbReference type="GO" id="GO:0005789">
    <property type="term" value="C:endoplasmic reticulum membrane"/>
    <property type="evidence" value="ECO:0000318"/>
    <property type="project" value="GO_Central"/>
</dbReference>
<dbReference type="SUPFAM" id="SSF50978">
    <property type="entry name" value="WD40 repeat-like"/>
    <property type="match status" value="1"/>
</dbReference>
<keyword evidence="4" id="KW-0812">Transmembrane</keyword>
<dbReference type="STRING" id="5786.F1A5D2"/>
<dbReference type="FunFam" id="2.130.10.10:FF:002614">
    <property type="entry name" value="WD-40 repeat-containing protein"/>
    <property type="match status" value="1"/>
</dbReference>
<evidence type="ECO:0000256" key="12">
    <source>
        <dbReference type="SAM" id="MobiDB-lite"/>
    </source>
</evidence>
<dbReference type="OrthoDB" id="2013972at2759"/>
<feature type="compositionally biased region" description="Low complexity" evidence="12">
    <location>
        <begin position="32"/>
        <end position="45"/>
    </location>
</feature>
<evidence type="ECO:0000256" key="7">
    <source>
        <dbReference type="ARBA" id="ARBA00022892"/>
    </source>
</evidence>
<evidence type="ECO:0000256" key="9">
    <source>
        <dbReference type="ARBA" id="ARBA00022989"/>
    </source>
</evidence>
<evidence type="ECO:0000256" key="11">
    <source>
        <dbReference type="PROSITE-ProRule" id="PRU00221"/>
    </source>
</evidence>
<name>F1A5D2_DICPU</name>
<evidence type="ECO:0000256" key="8">
    <source>
        <dbReference type="ARBA" id="ARBA00022927"/>
    </source>
</evidence>
<dbReference type="GeneID" id="10510603"/>
<keyword evidence="8" id="KW-0653">Protein transport</keyword>
<dbReference type="Gene3D" id="2.130.10.10">
    <property type="entry name" value="YVTN repeat-like/Quinoprotein amine dehydrogenase"/>
    <property type="match status" value="1"/>
</dbReference>
<feature type="region of interest" description="Disordered" evidence="12">
    <location>
        <begin position="162"/>
        <end position="191"/>
    </location>
</feature>
<dbReference type="AlphaFoldDB" id="F1A5D2"/>
<keyword evidence="6" id="KW-0256">Endoplasmic reticulum</keyword>
<evidence type="ECO:0000313" key="13">
    <source>
        <dbReference type="EMBL" id="EGC28596.1"/>
    </source>
</evidence>
<keyword evidence="3 11" id="KW-0853">WD repeat</keyword>
<dbReference type="GO" id="GO:0003400">
    <property type="term" value="P:regulation of COPII vesicle coating"/>
    <property type="evidence" value="ECO:0000318"/>
    <property type="project" value="GO_Central"/>
</dbReference>
<evidence type="ECO:0000256" key="2">
    <source>
        <dbReference type="ARBA" id="ARBA00022448"/>
    </source>
</evidence>
<dbReference type="eggNOG" id="ENOG502RGIV">
    <property type="taxonomic scope" value="Eukaryota"/>
</dbReference>
<dbReference type="PANTHER" id="PTHR23284">
    <property type="entry name" value="PROLACTIN REGULATORY ELEMENT BINDING PROTEIN"/>
    <property type="match status" value="1"/>
</dbReference>